<dbReference type="EMBL" id="GISG01035020">
    <property type="protein sequence ID" value="MBA4621714.1"/>
    <property type="molecule type" value="Transcribed_RNA"/>
</dbReference>
<sequence length="196" mass="22665">MEIRHYPSTIWSVTMQSIEPPRNVSPCIVVHVSFRHWRELHHHCYDPYSPFLDDHNALCRELVEDNFSGNLVFPLEPETLWFRMVVAEGVEEGLPDFAWNYLKGKLLRYLYENVDFDDDLGLGFEMEARLDISTVDVVGDDQFGEYPVNDDAHVDISTVDVVGDDHLGGCSFDDDWEGCSDEDFQRFEALVEEILD</sequence>
<evidence type="ECO:0000313" key="1">
    <source>
        <dbReference type="EMBL" id="MBA4621714.1"/>
    </source>
</evidence>
<reference evidence="1" key="2">
    <citation type="submission" date="2020-07" db="EMBL/GenBank/DDBJ databases">
        <authorList>
            <person name="Vera ALvarez R."/>
            <person name="Arias-Moreno D.M."/>
            <person name="Jimenez-Jacinto V."/>
            <person name="Jimenez-Bremont J.F."/>
            <person name="Swaminathan K."/>
            <person name="Moose S.P."/>
            <person name="Guerrero-Gonzalez M.L."/>
            <person name="Marino-Ramirez L."/>
            <person name="Landsman D."/>
            <person name="Rodriguez-Kessler M."/>
            <person name="Delgado-Sanchez P."/>
        </authorList>
    </citation>
    <scope>NUCLEOTIDE SEQUENCE</scope>
    <source>
        <tissue evidence="1">Cladode</tissue>
    </source>
</reference>
<protein>
    <submittedName>
        <fullName evidence="1">Uncharacterized protein</fullName>
    </submittedName>
</protein>
<accession>A0A7C8YM50</accession>
<reference evidence="1" key="1">
    <citation type="journal article" date="2013" name="J. Plant Res.">
        <title>Effect of fungi and light on seed germination of three Opuntia species from semiarid lands of central Mexico.</title>
        <authorList>
            <person name="Delgado-Sanchez P."/>
            <person name="Jimenez-Bremont J.F."/>
            <person name="Guerrero-Gonzalez Mde L."/>
            <person name="Flores J."/>
        </authorList>
    </citation>
    <scope>NUCLEOTIDE SEQUENCE</scope>
    <source>
        <tissue evidence="1">Cladode</tissue>
    </source>
</reference>
<organism evidence="1">
    <name type="scientific">Opuntia streptacantha</name>
    <name type="common">Prickly pear cactus</name>
    <name type="synonym">Opuntia cardona</name>
    <dbReference type="NCBI Taxonomy" id="393608"/>
    <lineage>
        <taxon>Eukaryota</taxon>
        <taxon>Viridiplantae</taxon>
        <taxon>Streptophyta</taxon>
        <taxon>Embryophyta</taxon>
        <taxon>Tracheophyta</taxon>
        <taxon>Spermatophyta</taxon>
        <taxon>Magnoliopsida</taxon>
        <taxon>eudicotyledons</taxon>
        <taxon>Gunneridae</taxon>
        <taxon>Pentapetalae</taxon>
        <taxon>Caryophyllales</taxon>
        <taxon>Cactineae</taxon>
        <taxon>Cactaceae</taxon>
        <taxon>Opuntioideae</taxon>
        <taxon>Opuntia</taxon>
    </lineage>
</organism>
<dbReference type="AlphaFoldDB" id="A0A7C8YM50"/>
<name>A0A7C8YM50_OPUST</name>
<proteinExistence type="predicted"/>